<evidence type="ECO:0000256" key="8">
    <source>
        <dbReference type="ARBA" id="ARBA00022801"/>
    </source>
</evidence>
<dbReference type="GO" id="GO:0008237">
    <property type="term" value="F:metallopeptidase activity"/>
    <property type="evidence" value="ECO:0007669"/>
    <property type="project" value="UniProtKB-KW"/>
</dbReference>
<dbReference type="SUPFAM" id="SSF144052">
    <property type="entry name" value="Thermophilic metalloprotease-like"/>
    <property type="match status" value="1"/>
</dbReference>
<name>A0A1G6I5L5_9BACI</name>
<dbReference type="Gene3D" id="3.40.1830.10">
    <property type="entry name" value="Thermophilic metalloprotease (M29)"/>
    <property type="match status" value="1"/>
</dbReference>
<dbReference type="GO" id="GO:0006508">
    <property type="term" value="P:proteolysis"/>
    <property type="evidence" value="ECO:0007669"/>
    <property type="project" value="UniProtKB-KW"/>
</dbReference>
<protein>
    <submittedName>
        <fullName evidence="10">Aminopeptidase</fullName>
    </submittedName>
</protein>
<evidence type="ECO:0000256" key="2">
    <source>
        <dbReference type="ARBA" id="ARBA00001946"/>
    </source>
</evidence>
<accession>A0A1G6I5L5</accession>
<dbReference type="Pfam" id="PF02073">
    <property type="entry name" value="Peptidase_M29"/>
    <property type="match status" value="1"/>
</dbReference>
<evidence type="ECO:0000256" key="5">
    <source>
        <dbReference type="ARBA" id="ARBA00022438"/>
    </source>
</evidence>
<dbReference type="OrthoDB" id="9803993at2"/>
<organism evidence="10 11">
    <name type="scientific">Terribacillus halophilus</name>
    <dbReference type="NCBI Taxonomy" id="361279"/>
    <lineage>
        <taxon>Bacteria</taxon>
        <taxon>Bacillati</taxon>
        <taxon>Bacillota</taxon>
        <taxon>Bacilli</taxon>
        <taxon>Bacillales</taxon>
        <taxon>Bacillaceae</taxon>
        <taxon>Terribacillus</taxon>
    </lineage>
</organism>
<comment type="cofactor">
    <cofactor evidence="3">
        <name>Zn(2+)</name>
        <dbReference type="ChEBI" id="CHEBI:29105"/>
    </cofactor>
</comment>
<dbReference type="EMBL" id="FMZB01000001">
    <property type="protein sequence ID" value="SDC01718.1"/>
    <property type="molecule type" value="Genomic_DNA"/>
</dbReference>
<proteinExistence type="inferred from homology"/>
<evidence type="ECO:0000256" key="3">
    <source>
        <dbReference type="ARBA" id="ARBA00001947"/>
    </source>
</evidence>
<evidence type="ECO:0000256" key="7">
    <source>
        <dbReference type="ARBA" id="ARBA00022723"/>
    </source>
</evidence>
<keyword evidence="6" id="KW-0645">Protease</keyword>
<dbReference type="InterPro" id="IPR000787">
    <property type="entry name" value="Peptidase_M29"/>
</dbReference>
<evidence type="ECO:0000256" key="6">
    <source>
        <dbReference type="ARBA" id="ARBA00022670"/>
    </source>
</evidence>
<keyword evidence="5 10" id="KW-0031">Aminopeptidase</keyword>
<evidence type="ECO:0000256" key="9">
    <source>
        <dbReference type="ARBA" id="ARBA00023049"/>
    </source>
</evidence>
<sequence>MPDKELLEKYADVALRTGVNIQKGQPLYIMAPIDGAEFVRLIAKRAYELGASDVHINWSDDTLTFLKYKHQSEEVLTDIPDWIVERRAYYMKKGAALLQIRSTDPDLLKDVDGNKVAQATKATAKALQHLRKYTMNDIIPWTIITIPTDAWAQKIFPGKSAEEATKLLWDSIFKIVRVDQEDPVQAWKEHNAKLHHARDVLNDKRYKKLHFKSEGTDLVIGLPDGHIWKGGSSTTESGTEFNPNMPTEEVFTLPHKYDVEGTVTSKKPLIYDGNMIDNFTLTFKEGKVVDYKAEVGQETLKHLLETDEGALRLGEVALVPHESPISQSGLIFYNTLYDENASCHVALGKAYPTTLEGGSSMTEEELDKHGVNDSLIHTDFMIGSADLAIAGVFADGTSEPVFRDGSWAIKFD</sequence>
<dbReference type="InterPro" id="IPR035097">
    <property type="entry name" value="M29_N-terminal"/>
</dbReference>
<evidence type="ECO:0000313" key="10">
    <source>
        <dbReference type="EMBL" id="SDC01718.1"/>
    </source>
</evidence>
<comment type="cofactor">
    <cofactor evidence="2">
        <name>Mg(2+)</name>
        <dbReference type="ChEBI" id="CHEBI:18420"/>
    </cofactor>
</comment>
<dbReference type="InterPro" id="IPR052170">
    <property type="entry name" value="M29_Exopeptidase"/>
</dbReference>
<dbReference type="PRINTS" id="PR00919">
    <property type="entry name" value="THERMOPTASE"/>
</dbReference>
<dbReference type="Proteomes" id="UP000198666">
    <property type="component" value="Unassembled WGS sequence"/>
</dbReference>
<comment type="cofactor">
    <cofactor evidence="1">
        <name>Co(2+)</name>
        <dbReference type="ChEBI" id="CHEBI:48828"/>
    </cofactor>
</comment>
<dbReference type="RefSeq" id="WP_093725020.1">
    <property type="nucleotide sequence ID" value="NZ_FMZB01000001.1"/>
</dbReference>
<keyword evidence="8" id="KW-0378">Hydrolase</keyword>
<dbReference type="GO" id="GO:0046872">
    <property type="term" value="F:metal ion binding"/>
    <property type="evidence" value="ECO:0007669"/>
    <property type="project" value="UniProtKB-KW"/>
</dbReference>
<evidence type="ECO:0000313" key="11">
    <source>
        <dbReference type="Proteomes" id="UP000198666"/>
    </source>
</evidence>
<evidence type="ECO:0000256" key="4">
    <source>
        <dbReference type="ARBA" id="ARBA00008236"/>
    </source>
</evidence>
<evidence type="ECO:0000256" key="1">
    <source>
        <dbReference type="ARBA" id="ARBA00001941"/>
    </source>
</evidence>
<dbReference type="GO" id="GO:0004177">
    <property type="term" value="F:aminopeptidase activity"/>
    <property type="evidence" value="ECO:0007669"/>
    <property type="project" value="UniProtKB-KW"/>
</dbReference>
<dbReference type="AlphaFoldDB" id="A0A1G6I5L5"/>
<keyword evidence="7" id="KW-0479">Metal-binding</keyword>
<comment type="similarity">
    <text evidence="4">Belongs to the peptidase M29 family.</text>
</comment>
<gene>
    <name evidence="10" type="ORF">SAMN05421663_101157</name>
</gene>
<dbReference type="PANTHER" id="PTHR34448:SF3">
    <property type="entry name" value="AMINOPEPTIDASE AMPS"/>
    <property type="match status" value="1"/>
</dbReference>
<keyword evidence="11" id="KW-1185">Reference proteome</keyword>
<reference evidence="11" key="1">
    <citation type="submission" date="2016-10" db="EMBL/GenBank/DDBJ databases">
        <authorList>
            <person name="Varghese N."/>
            <person name="Submissions S."/>
        </authorList>
    </citation>
    <scope>NUCLEOTIDE SEQUENCE [LARGE SCALE GENOMIC DNA]</scope>
    <source>
        <strain evidence="11">DSM 21620</strain>
    </source>
</reference>
<keyword evidence="9" id="KW-0482">Metalloprotease</keyword>
<dbReference type="PANTHER" id="PTHR34448">
    <property type="entry name" value="AMINOPEPTIDASE"/>
    <property type="match status" value="1"/>
</dbReference>